<dbReference type="SUPFAM" id="SSF53474">
    <property type="entry name" value="alpha/beta-Hydrolases"/>
    <property type="match status" value="1"/>
</dbReference>
<gene>
    <name evidence="2" type="ORF">ABXR19_17275</name>
</gene>
<dbReference type="Proteomes" id="UP001549691">
    <property type="component" value="Unassembled WGS sequence"/>
</dbReference>
<accession>A0ABV2TPU6</accession>
<feature type="domain" description="Xaa-Pro dipeptidyl-peptidase-like" evidence="1">
    <location>
        <begin position="47"/>
        <end position="126"/>
    </location>
</feature>
<dbReference type="Gene3D" id="3.40.50.1820">
    <property type="entry name" value="alpha/beta hydrolase"/>
    <property type="match status" value="1"/>
</dbReference>
<dbReference type="PANTHER" id="PTHR42103:SF2">
    <property type="entry name" value="AB HYDROLASE-1 DOMAIN-CONTAINING PROTEIN"/>
    <property type="match status" value="1"/>
</dbReference>
<dbReference type="GO" id="GO:0016787">
    <property type="term" value="F:hydrolase activity"/>
    <property type="evidence" value="ECO:0007669"/>
    <property type="project" value="UniProtKB-KW"/>
</dbReference>
<dbReference type="InterPro" id="IPR000383">
    <property type="entry name" value="Xaa-Pro-like_dom"/>
</dbReference>
<sequence length="218" mass="23536">MKPLPTEQILIDGPDGKIDLLVDAAAEPRGIALIAHPHPLFSGANTNKVAHTLARTLRDLGYVALRPNFRGVGKSEGSHDNGGAETEDLLAVLDWAHARWQLDAYRPTVLAGFSFGAFVQTRVARRLTEAGTPAKRLILVGTAAGHVEGARQYDTEAVGADTLVIHGAKDETVPLENVLRWAEPLDVPVVVVPGADHFFHGRLHCLKDIINRSSCECH</sequence>
<reference evidence="2 3" key="1">
    <citation type="submission" date="2024-07" db="EMBL/GenBank/DDBJ databases">
        <title>Uliginosibacterium flavum JJ3220;KACC:17644.</title>
        <authorList>
            <person name="Kim M.K."/>
        </authorList>
    </citation>
    <scope>NUCLEOTIDE SEQUENCE [LARGE SCALE GENOMIC DNA]</scope>
    <source>
        <strain evidence="2 3">KACC:17644</strain>
    </source>
</reference>
<protein>
    <submittedName>
        <fullName evidence="2">CocE/NonD family hydrolase</fullName>
    </submittedName>
</protein>
<proteinExistence type="predicted"/>
<dbReference type="Pfam" id="PF02129">
    <property type="entry name" value="Peptidase_S15"/>
    <property type="match status" value="1"/>
</dbReference>
<keyword evidence="2" id="KW-0378">Hydrolase</keyword>
<organism evidence="2 3">
    <name type="scientific">Uliginosibacterium flavum</name>
    <dbReference type="NCBI Taxonomy" id="1396831"/>
    <lineage>
        <taxon>Bacteria</taxon>
        <taxon>Pseudomonadati</taxon>
        <taxon>Pseudomonadota</taxon>
        <taxon>Betaproteobacteria</taxon>
        <taxon>Rhodocyclales</taxon>
        <taxon>Zoogloeaceae</taxon>
        <taxon>Uliginosibacterium</taxon>
    </lineage>
</organism>
<dbReference type="PANTHER" id="PTHR42103">
    <property type="entry name" value="ALPHA/BETA-HYDROLASES SUPERFAMILY PROTEIN"/>
    <property type="match status" value="1"/>
</dbReference>
<dbReference type="RefSeq" id="WP_354602402.1">
    <property type="nucleotide sequence ID" value="NZ_JBEWZI010000024.1"/>
</dbReference>
<comment type="caution">
    <text evidence="2">The sequence shown here is derived from an EMBL/GenBank/DDBJ whole genome shotgun (WGS) entry which is preliminary data.</text>
</comment>
<name>A0ABV2TPU6_9RHOO</name>
<dbReference type="EMBL" id="JBEWZI010000024">
    <property type="protein sequence ID" value="MET7015944.1"/>
    <property type="molecule type" value="Genomic_DNA"/>
</dbReference>
<evidence type="ECO:0000313" key="3">
    <source>
        <dbReference type="Proteomes" id="UP001549691"/>
    </source>
</evidence>
<keyword evidence="3" id="KW-1185">Reference proteome</keyword>
<evidence type="ECO:0000313" key="2">
    <source>
        <dbReference type="EMBL" id="MET7015944.1"/>
    </source>
</evidence>
<dbReference type="InterPro" id="IPR029058">
    <property type="entry name" value="AB_hydrolase_fold"/>
</dbReference>
<evidence type="ECO:0000259" key="1">
    <source>
        <dbReference type="Pfam" id="PF02129"/>
    </source>
</evidence>